<dbReference type="OrthoDB" id="9815202at2"/>
<evidence type="ECO:0000256" key="14">
    <source>
        <dbReference type="SAM" id="Phobius"/>
    </source>
</evidence>
<evidence type="ECO:0000256" key="10">
    <source>
        <dbReference type="ARBA" id="ARBA00022840"/>
    </source>
</evidence>
<dbReference type="Gene3D" id="1.10.287.130">
    <property type="match status" value="1"/>
</dbReference>
<dbReference type="Pfam" id="PF02518">
    <property type="entry name" value="HATPase_c"/>
    <property type="match status" value="1"/>
</dbReference>
<dbReference type="HOGENOM" id="CLU_000445_89_27_7"/>
<keyword evidence="11 14" id="KW-1133">Transmembrane helix</keyword>
<keyword evidence="10" id="KW-0067">ATP-binding</keyword>
<dbReference type="PANTHER" id="PTHR45528:SF1">
    <property type="entry name" value="SENSOR HISTIDINE KINASE CPXA"/>
    <property type="match status" value="1"/>
</dbReference>
<keyword evidence="13 14" id="KW-0472">Membrane</keyword>
<dbReference type="STRING" id="1167006.UWK_00774"/>
<keyword evidence="5" id="KW-0597">Phosphoprotein</keyword>
<dbReference type="InterPro" id="IPR050398">
    <property type="entry name" value="HssS/ArlS-like"/>
</dbReference>
<evidence type="ECO:0000256" key="6">
    <source>
        <dbReference type="ARBA" id="ARBA00022679"/>
    </source>
</evidence>
<evidence type="ECO:0000313" key="18">
    <source>
        <dbReference type="Proteomes" id="UP000011721"/>
    </source>
</evidence>
<dbReference type="SMART" id="SM00304">
    <property type="entry name" value="HAMP"/>
    <property type="match status" value="1"/>
</dbReference>
<dbReference type="PROSITE" id="PS50109">
    <property type="entry name" value="HIS_KIN"/>
    <property type="match status" value="1"/>
</dbReference>
<keyword evidence="8" id="KW-0547">Nucleotide-binding</keyword>
<dbReference type="InterPro" id="IPR003660">
    <property type="entry name" value="HAMP_dom"/>
</dbReference>
<protein>
    <recommendedName>
        <fullName evidence="3">histidine kinase</fullName>
        <ecNumber evidence="3">2.7.13.3</ecNumber>
    </recommendedName>
</protein>
<evidence type="ECO:0000259" key="16">
    <source>
        <dbReference type="PROSITE" id="PS50885"/>
    </source>
</evidence>
<gene>
    <name evidence="17" type="ordered locus">UWK_00774</name>
</gene>
<accession>M1P6L4</accession>
<dbReference type="InterPro" id="IPR003594">
    <property type="entry name" value="HATPase_dom"/>
</dbReference>
<comment type="catalytic activity">
    <reaction evidence="1">
        <text>ATP + protein L-histidine = ADP + protein N-phospho-L-histidine.</text>
        <dbReference type="EC" id="2.7.13.3"/>
    </reaction>
</comment>
<sequence length="471" mass="53004">MRSLFCKLFMSFLLITLLASFTTVMISYWAQVGPYGELKKRVEHNQIQSLTHSLSVIGLAAVKILEIGDKEALIAYLQEVGKQHHSRIVLLQEDNSTFSDHKLPPNAADLVVSSRKSHDIQYNLSETEIIVAIPLFSKNRQIMTLIGSTARIVRPRVFIDNKQEKVWHRLLFFRQRFGLPVIVIVSVAAAGCYLLARSLTAPIRDLRKATQRMSKGDFSARVDLCNRRRDEIADLSRDFNMMAERTQSLIQSQKRLLRDVSHELRSPLTRQNLAVELARQRFSDAEPYLARIEKESGRLSELIDQLLILTRLEGSVDNTPKELVHLHELLNDIVRDANFEAASRDRRIEIQNLNEITMFGSMEMLGRALENVIRNGLRYTTAGSAVEISTSKGKDSATIIVRDHGPGVPQKYLEHIFKPFFRVAESRGRDSGGTGIGLAIAKQAILMHGGGIVARNAEEGGLIIEIHLPLS</sequence>
<evidence type="ECO:0000256" key="1">
    <source>
        <dbReference type="ARBA" id="ARBA00000085"/>
    </source>
</evidence>
<evidence type="ECO:0000256" key="8">
    <source>
        <dbReference type="ARBA" id="ARBA00022741"/>
    </source>
</evidence>
<dbReference type="CDD" id="cd00082">
    <property type="entry name" value="HisKA"/>
    <property type="match status" value="1"/>
</dbReference>
<dbReference type="PRINTS" id="PR00344">
    <property type="entry name" value="BCTRLSENSOR"/>
</dbReference>
<evidence type="ECO:0000256" key="13">
    <source>
        <dbReference type="ARBA" id="ARBA00023136"/>
    </source>
</evidence>
<reference evidence="18" key="1">
    <citation type="journal article" date="2013" name="Stand. Genomic Sci.">
        <title>Complete genome sequence of Desulfocapsa sulfexigens, a marine deltaproteobacterium specialized in disproportionating inorganic sulfur compounds.</title>
        <authorList>
            <person name="Finster K.W."/>
            <person name="Kjeldsen K.U."/>
            <person name="Kube M."/>
            <person name="Reinhardt R."/>
            <person name="Mussmann M."/>
            <person name="Amann R."/>
            <person name="Schreiber L."/>
        </authorList>
    </citation>
    <scope>NUCLEOTIDE SEQUENCE [LARGE SCALE GENOMIC DNA]</scope>
    <source>
        <strain evidence="18">DSM 10523 / SB164P1</strain>
    </source>
</reference>
<dbReference type="SUPFAM" id="SSF158472">
    <property type="entry name" value="HAMP domain-like"/>
    <property type="match status" value="1"/>
</dbReference>
<dbReference type="GO" id="GO:0005886">
    <property type="term" value="C:plasma membrane"/>
    <property type="evidence" value="ECO:0007669"/>
    <property type="project" value="UniProtKB-SubCell"/>
</dbReference>
<proteinExistence type="predicted"/>
<dbReference type="EC" id="2.7.13.3" evidence="3"/>
<dbReference type="PROSITE" id="PS50885">
    <property type="entry name" value="HAMP"/>
    <property type="match status" value="1"/>
</dbReference>
<dbReference type="SUPFAM" id="SSF55874">
    <property type="entry name" value="ATPase domain of HSP90 chaperone/DNA topoisomerase II/histidine kinase"/>
    <property type="match status" value="1"/>
</dbReference>
<evidence type="ECO:0000256" key="9">
    <source>
        <dbReference type="ARBA" id="ARBA00022777"/>
    </source>
</evidence>
<evidence type="ECO:0000256" key="12">
    <source>
        <dbReference type="ARBA" id="ARBA00023012"/>
    </source>
</evidence>
<organism evidence="17 18">
    <name type="scientific">Desulfocapsa sulfexigens (strain DSM 10523 / SB164P1)</name>
    <dbReference type="NCBI Taxonomy" id="1167006"/>
    <lineage>
        <taxon>Bacteria</taxon>
        <taxon>Pseudomonadati</taxon>
        <taxon>Thermodesulfobacteriota</taxon>
        <taxon>Desulfobulbia</taxon>
        <taxon>Desulfobulbales</taxon>
        <taxon>Desulfocapsaceae</taxon>
        <taxon>Desulfocapsa</taxon>
    </lineage>
</organism>
<dbReference type="PANTHER" id="PTHR45528">
    <property type="entry name" value="SENSOR HISTIDINE KINASE CPXA"/>
    <property type="match status" value="1"/>
</dbReference>
<dbReference type="InterPro" id="IPR005467">
    <property type="entry name" value="His_kinase_dom"/>
</dbReference>
<dbReference type="eggNOG" id="COG2770">
    <property type="taxonomic scope" value="Bacteria"/>
</dbReference>
<dbReference type="FunFam" id="3.30.565.10:FF:000006">
    <property type="entry name" value="Sensor histidine kinase WalK"/>
    <property type="match status" value="1"/>
</dbReference>
<feature type="transmembrane region" description="Helical" evidence="14">
    <location>
        <begin position="177"/>
        <end position="196"/>
    </location>
</feature>
<dbReference type="KEGG" id="dsf:UWK_00774"/>
<dbReference type="Pfam" id="PF00672">
    <property type="entry name" value="HAMP"/>
    <property type="match status" value="1"/>
</dbReference>
<keyword evidence="4" id="KW-1003">Cell membrane</keyword>
<dbReference type="RefSeq" id="WP_015403048.1">
    <property type="nucleotide sequence ID" value="NC_020304.1"/>
</dbReference>
<comment type="subcellular location">
    <subcellularLocation>
        <location evidence="2">Cell membrane</location>
        <topology evidence="2">Multi-pass membrane protein</topology>
    </subcellularLocation>
</comment>
<dbReference type="Gene3D" id="6.10.340.10">
    <property type="match status" value="1"/>
</dbReference>
<dbReference type="EMBL" id="CP003985">
    <property type="protein sequence ID" value="AGF77352.1"/>
    <property type="molecule type" value="Genomic_DNA"/>
</dbReference>
<feature type="domain" description="Histidine kinase" evidence="15">
    <location>
        <begin position="259"/>
        <end position="471"/>
    </location>
</feature>
<dbReference type="SUPFAM" id="SSF47384">
    <property type="entry name" value="Homodimeric domain of signal transducing histidine kinase"/>
    <property type="match status" value="1"/>
</dbReference>
<keyword evidence="6" id="KW-0808">Transferase</keyword>
<dbReference type="InterPro" id="IPR004358">
    <property type="entry name" value="Sig_transdc_His_kin-like_C"/>
</dbReference>
<dbReference type="CDD" id="cd06225">
    <property type="entry name" value="HAMP"/>
    <property type="match status" value="1"/>
</dbReference>
<evidence type="ECO:0000256" key="11">
    <source>
        <dbReference type="ARBA" id="ARBA00022989"/>
    </source>
</evidence>
<feature type="domain" description="HAMP" evidence="16">
    <location>
        <begin position="197"/>
        <end position="251"/>
    </location>
</feature>
<keyword evidence="12" id="KW-0902">Two-component regulatory system</keyword>
<feature type="transmembrane region" description="Helical" evidence="14">
    <location>
        <begin position="12"/>
        <end position="30"/>
    </location>
</feature>
<dbReference type="SMART" id="SM00387">
    <property type="entry name" value="HATPase_c"/>
    <property type="match status" value="1"/>
</dbReference>
<dbReference type="InterPro" id="IPR036890">
    <property type="entry name" value="HATPase_C_sf"/>
</dbReference>
<evidence type="ECO:0000256" key="2">
    <source>
        <dbReference type="ARBA" id="ARBA00004651"/>
    </source>
</evidence>
<evidence type="ECO:0000256" key="3">
    <source>
        <dbReference type="ARBA" id="ARBA00012438"/>
    </source>
</evidence>
<keyword evidence="9 17" id="KW-0418">Kinase</keyword>
<dbReference type="GO" id="GO:0000155">
    <property type="term" value="F:phosphorelay sensor kinase activity"/>
    <property type="evidence" value="ECO:0007669"/>
    <property type="project" value="InterPro"/>
</dbReference>
<dbReference type="GO" id="GO:0005524">
    <property type="term" value="F:ATP binding"/>
    <property type="evidence" value="ECO:0007669"/>
    <property type="project" value="UniProtKB-KW"/>
</dbReference>
<dbReference type="AlphaFoldDB" id="M1P6L4"/>
<keyword evidence="7 14" id="KW-0812">Transmembrane</keyword>
<evidence type="ECO:0000256" key="5">
    <source>
        <dbReference type="ARBA" id="ARBA00022553"/>
    </source>
</evidence>
<dbReference type="InterPro" id="IPR036097">
    <property type="entry name" value="HisK_dim/P_sf"/>
</dbReference>
<evidence type="ECO:0000313" key="17">
    <source>
        <dbReference type="EMBL" id="AGF77352.1"/>
    </source>
</evidence>
<dbReference type="InterPro" id="IPR003661">
    <property type="entry name" value="HisK_dim/P_dom"/>
</dbReference>
<name>M1P6L4_DESSD</name>
<keyword evidence="18" id="KW-1185">Reference proteome</keyword>
<dbReference type="PATRIC" id="fig|1167006.5.peg.879"/>
<dbReference type="eggNOG" id="COG2205">
    <property type="taxonomic scope" value="Bacteria"/>
</dbReference>
<evidence type="ECO:0000256" key="4">
    <source>
        <dbReference type="ARBA" id="ARBA00022475"/>
    </source>
</evidence>
<evidence type="ECO:0000259" key="15">
    <source>
        <dbReference type="PROSITE" id="PS50109"/>
    </source>
</evidence>
<dbReference type="Gene3D" id="3.30.565.10">
    <property type="entry name" value="Histidine kinase-like ATPase, C-terminal domain"/>
    <property type="match status" value="1"/>
</dbReference>
<dbReference type="SMART" id="SM00388">
    <property type="entry name" value="HisKA"/>
    <property type="match status" value="1"/>
</dbReference>
<dbReference type="Proteomes" id="UP000011721">
    <property type="component" value="Chromosome"/>
</dbReference>
<evidence type="ECO:0000256" key="7">
    <source>
        <dbReference type="ARBA" id="ARBA00022692"/>
    </source>
</evidence>
<dbReference type="Pfam" id="PF00512">
    <property type="entry name" value="HisKA"/>
    <property type="match status" value="1"/>
</dbReference>